<dbReference type="Pfam" id="PF00583">
    <property type="entry name" value="Acetyltransf_1"/>
    <property type="match status" value="1"/>
</dbReference>
<dbReference type="PROSITE" id="PS51186">
    <property type="entry name" value="GNAT"/>
    <property type="match status" value="1"/>
</dbReference>
<dbReference type="RefSeq" id="WP_174233262.1">
    <property type="nucleotide sequence ID" value="NZ_CAAAHP010000001.1"/>
</dbReference>
<sequence length="165" mass="18799">MIDYQIISIQKKHINDFWLAVDSVARERKYLAFLEGPPIDTTIDFVAKNINENWPHLLAVAEEKIIGWCDITGLDRPIFAHRGVLGIGILAPYRGMGIGSQLIKAALEKAQKKGLTRIELTVREHNQNALSLYKKFGFEIEGIHKKGVYIDGVYEDLIFMARLYQ</sequence>
<dbReference type="InterPro" id="IPR000182">
    <property type="entry name" value="GNAT_dom"/>
</dbReference>
<reference evidence="4 5" key="1">
    <citation type="submission" date="2018-06" db="EMBL/GenBank/DDBJ databases">
        <authorList>
            <consortium name="Pathogen Informatics"/>
            <person name="Doyle S."/>
        </authorList>
    </citation>
    <scope>NUCLEOTIDE SEQUENCE [LARGE SCALE GENOMIC DNA]</scope>
    <source>
        <strain evidence="4 5">NCTC13316</strain>
    </source>
</reference>
<evidence type="ECO:0000259" key="3">
    <source>
        <dbReference type="PROSITE" id="PS51186"/>
    </source>
</evidence>
<dbReference type="PANTHER" id="PTHR43420">
    <property type="entry name" value="ACETYLTRANSFERASE"/>
    <property type="match status" value="1"/>
</dbReference>
<dbReference type="InterPro" id="IPR016181">
    <property type="entry name" value="Acyl_CoA_acyltransferase"/>
</dbReference>
<dbReference type="GO" id="GO:0016747">
    <property type="term" value="F:acyltransferase activity, transferring groups other than amino-acyl groups"/>
    <property type="evidence" value="ECO:0007669"/>
    <property type="project" value="InterPro"/>
</dbReference>
<organism evidence="4 5">
    <name type="scientific">Legionella busanensis</name>
    <dbReference type="NCBI Taxonomy" id="190655"/>
    <lineage>
        <taxon>Bacteria</taxon>
        <taxon>Pseudomonadati</taxon>
        <taxon>Pseudomonadota</taxon>
        <taxon>Gammaproteobacteria</taxon>
        <taxon>Legionellales</taxon>
        <taxon>Legionellaceae</taxon>
        <taxon>Legionella</taxon>
    </lineage>
</organism>
<keyword evidence="5" id="KW-1185">Reference proteome</keyword>
<accession>A0A378JK42</accession>
<keyword evidence="2 4" id="KW-0012">Acyltransferase</keyword>
<proteinExistence type="predicted"/>
<feature type="domain" description="N-acetyltransferase" evidence="3">
    <location>
        <begin position="7"/>
        <end position="165"/>
    </location>
</feature>
<protein>
    <submittedName>
        <fullName evidence="4">Acyl-CoA N-acyltransferase</fullName>
    </submittedName>
</protein>
<dbReference type="Proteomes" id="UP000254794">
    <property type="component" value="Unassembled WGS sequence"/>
</dbReference>
<gene>
    <name evidence="4" type="ORF">NCTC13316_01148</name>
</gene>
<dbReference type="CDD" id="cd04301">
    <property type="entry name" value="NAT_SF"/>
    <property type="match status" value="1"/>
</dbReference>
<dbReference type="Gene3D" id="3.40.630.30">
    <property type="match status" value="1"/>
</dbReference>
<evidence type="ECO:0000256" key="1">
    <source>
        <dbReference type="ARBA" id="ARBA00022679"/>
    </source>
</evidence>
<evidence type="ECO:0000313" key="4">
    <source>
        <dbReference type="EMBL" id="STX51058.1"/>
    </source>
</evidence>
<dbReference type="AlphaFoldDB" id="A0A378JK42"/>
<name>A0A378JK42_9GAMM</name>
<evidence type="ECO:0000256" key="2">
    <source>
        <dbReference type="ARBA" id="ARBA00023315"/>
    </source>
</evidence>
<dbReference type="SUPFAM" id="SSF55729">
    <property type="entry name" value="Acyl-CoA N-acyltransferases (Nat)"/>
    <property type="match status" value="1"/>
</dbReference>
<evidence type="ECO:0000313" key="5">
    <source>
        <dbReference type="Proteomes" id="UP000254794"/>
    </source>
</evidence>
<dbReference type="InterPro" id="IPR050680">
    <property type="entry name" value="YpeA/RimI_acetyltransf"/>
</dbReference>
<dbReference type="EMBL" id="UGOD01000001">
    <property type="protein sequence ID" value="STX51058.1"/>
    <property type="molecule type" value="Genomic_DNA"/>
</dbReference>
<keyword evidence="1 4" id="KW-0808">Transferase</keyword>
<dbReference type="PANTHER" id="PTHR43420:SF12">
    <property type="entry name" value="N-ACETYLTRANSFERASE DOMAIN-CONTAINING PROTEIN"/>
    <property type="match status" value="1"/>
</dbReference>